<reference evidence="1 2" key="1">
    <citation type="submission" date="2011-08" db="EMBL/GenBank/DDBJ databases">
        <title>The Genome Sequence of Clostridium citroniae WAL-17108.</title>
        <authorList>
            <consortium name="The Broad Institute Genome Sequencing Platform"/>
            <person name="Earl A."/>
            <person name="Ward D."/>
            <person name="Feldgarden M."/>
            <person name="Gevers D."/>
            <person name="Finegold S.M."/>
            <person name="Summanen P.H."/>
            <person name="Molitoris D.R."/>
            <person name="Vaisanen M.L."/>
            <person name="Daigneault M."/>
            <person name="Allen-Vercoe E."/>
            <person name="Young S.K."/>
            <person name="Zeng Q."/>
            <person name="Gargeya S."/>
            <person name="Fitzgerald M."/>
            <person name="Haas B."/>
            <person name="Abouelleil A."/>
            <person name="Alvarado L."/>
            <person name="Arachchi H.M."/>
            <person name="Berlin A."/>
            <person name="Brown A."/>
            <person name="Chapman S.B."/>
            <person name="Chen Z."/>
            <person name="Dunbar C."/>
            <person name="Freedman E."/>
            <person name="Gearin G."/>
            <person name="Gellesch M."/>
            <person name="Goldberg J."/>
            <person name="Griggs A."/>
            <person name="Gujja S."/>
            <person name="Heiman D."/>
            <person name="Howarth C."/>
            <person name="Larson L."/>
            <person name="Lui A."/>
            <person name="MacDonald P.J.P."/>
            <person name="Montmayeur A."/>
            <person name="Murphy C."/>
            <person name="Neiman D."/>
            <person name="Pearson M."/>
            <person name="Priest M."/>
            <person name="Roberts A."/>
            <person name="Saif S."/>
            <person name="Shea T."/>
            <person name="Shenoy N."/>
            <person name="Sisk P."/>
            <person name="Stolte C."/>
            <person name="Sykes S."/>
            <person name="Wortman J."/>
            <person name="Nusbaum C."/>
            <person name="Birren B."/>
        </authorList>
    </citation>
    <scope>NUCLEOTIDE SEQUENCE [LARGE SCALE GENOMIC DNA]</scope>
    <source>
        <strain evidence="1 2">WAL-17108</strain>
    </source>
</reference>
<organism evidence="1 2">
    <name type="scientific">[Clostridium] citroniae WAL-17108</name>
    <dbReference type="NCBI Taxonomy" id="742733"/>
    <lineage>
        <taxon>Bacteria</taxon>
        <taxon>Bacillati</taxon>
        <taxon>Bacillota</taxon>
        <taxon>Clostridia</taxon>
        <taxon>Lachnospirales</taxon>
        <taxon>Lachnospiraceae</taxon>
        <taxon>Enterocloster</taxon>
    </lineage>
</organism>
<sequence length="49" mass="5675">MMAENQILVSIPRHGYKFKQLSEGRLLKADIESILCVSPWITNTNQDRE</sequence>
<proteinExistence type="predicted"/>
<evidence type="ECO:0000313" key="2">
    <source>
        <dbReference type="Proteomes" id="UP000003763"/>
    </source>
</evidence>
<protein>
    <submittedName>
        <fullName evidence="1">Uncharacterized protein</fullName>
    </submittedName>
</protein>
<accession>G5HI67</accession>
<comment type="caution">
    <text evidence="1">The sequence shown here is derived from an EMBL/GenBank/DDBJ whole genome shotgun (WGS) entry which is preliminary data.</text>
</comment>
<dbReference type="PATRIC" id="fig|742733.3.peg.2343"/>
<gene>
    <name evidence="1" type="ORF">HMPREF9469_02257</name>
</gene>
<dbReference type="Proteomes" id="UP000003763">
    <property type="component" value="Unassembled WGS sequence"/>
</dbReference>
<evidence type="ECO:0000313" key="1">
    <source>
        <dbReference type="EMBL" id="EHE99058.1"/>
    </source>
</evidence>
<dbReference type="AlphaFoldDB" id="G5HI67"/>
<dbReference type="EMBL" id="ADLJ01000015">
    <property type="protein sequence ID" value="EHE99058.1"/>
    <property type="molecule type" value="Genomic_DNA"/>
</dbReference>
<dbReference type="RefSeq" id="WP_007862038.1">
    <property type="nucleotide sequence ID" value="NZ_JH376421.1"/>
</dbReference>
<dbReference type="HOGENOM" id="CLU_3134086_0_0_9"/>
<name>G5HI67_9FIRM</name>